<name>A0A223LIE6_9CAUD</name>
<reference evidence="2" key="1">
    <citation type="submission" date="2017-07" db="EMBL/GenBank/DDBJ databases">
        <authorList>
            <person name="Bickmore M.X."/>
            <person name="Vaden K."/>
            <person name="Brady T.S."/>
            <person name="Tateoka O.B."/>
            <person name="Carter J.L."/>
            <person name="Pape J.A."/>
            <person name="Robinson D.M."/>
            <person name="Russell K.A."/>
            <person name="Staley L.A."/>
            <person name="Stettler J.M."/>
            <person name="Townsend M.H."/>
            <person name="Wienclaw T."/>
            <person name="Williamson T.L."/>
            <person name="Kruger J.L."/>
            <person name="Berg J.A."/>
            <person name="Sharma R."/>
            <person name="Payne A.M."/>
            <person name="Fajardo C.P."/>
            <person name="Breakwell D.P."/>
            <person name="Hope S."/>
            <person name="Grose J.H."/>
        </authorList>
    </citation>
    <scope>NUCLEOTIDE SEQUENCE [LARGE SCALE GENOMIC DNA]</scope>
</reference>
<gene>
    <name evidence="1" type="ORF">JOAD_175</name>
</gene>
<evidence type="ECO:0000313" key="2">
    <source>
        <dbReference type="Proteomes" id="UP000222624"/>
    </source>
</evidence>
<dbReference type="EMBL" id="MF459647">
    <property type="protein sequence ID" value="ASU03740.1"/>
    <property type="molecule type" value="Genomic_DNA"/>
</dbReference>
<evidence type="ECO:0000313" key="1">
    <source>
        <dbReference type="EMBL" id="ASU03740.1"/>
    </source>
</evidence>
<accession>A0A223LIE6</accession>
<sequence length="175" mass="20386">MLHVNLSMPQHTRFGHALLHFWYGSKSEEMRGLVISMTGYPHNGGEHTLTVSAHPKDVIAWVQLFRDEFPYVDEEIQLLLKELEGKTTGKVDLIQVIRDNKESLLWQWVRCQDRFISPVDENTDKKQLIRKHVVGQQQPFVGRPVRTEEAPDEIHCREEDAPAIIEHINQHGWVH</sequence>
<dbReference type="Proteomes" id="UP000222624">
    <property type="component" value="Genome"/>
</dbReference>
<protein>
    <submittedName>
        <fullName evidence="1">Uncharacterized protein</fullName>
    </submittedName>
</protein>
<proteinExistence type="predicted"/>
<organism evidence="1 2">
    <name type="scientific">Erwinia phage vB_EamM_Joad</name>
    <dbReference type="NCBI Taxonomy" id="2026081"/>
    <lineage>
        <taxon>Viruses</taxon>
        <taxon>Duplodnaviria</taxon>
        <taxon>Heunggongvirae</taxon>
        <taxon>Uroviricota</taxon>
        <taxon>Caudoviricetes</taxon>
        <taxon>Chimalliviridae</taxon>
        <taxon>Risingsunvirus</taxon>
        <taxon>Risingsunvirus risingsun</taxon>
    </lineage>
</organism>